<name>A0A4Q7P9Y9_9BACT</name>
<dbReference type="AlphaFoldDB" id="A0A4Q7P9Y9"/>
<dbReference type="Proteomes" id="UP000292209">
    <property type="component" value="Unassembled WGS sequence"/>
</dbReference>
<accession>A0A4Q7P9Y9</accession>
<evidence type="ECO:0000313" key="2">
    <source>
        <dbReference type="Proteomes" id="UP000292209"/>
    </source>
</evidence>
<sequence length="90" mass="10523">MGLLFLVLTSCFENEENFNLERQGNEDLVIKYNFNLEGIKKNVSEGFKVNDLNEFEDFLRLVSNQSYDLENLKNLYSQNGIDLEKAMFKS</sequence>
<protein>
    <submittedName>
        <fullName evidence="1">Uncharacterized protein</fullName>
    </submittedName>
</protein>
<dbReference type="RefSeq" id="WP_130274634.1">
    <property type="nucleotide sequence ID" value="NZ_SGXG01000001.1"/>
</dbReference>
<comment type="caution">
    <text evidence="1">The sequence shown here is derived from an EMBL/GenBank/DDBJ whole genome shotgun (WGS) entry which is preliminary data.</text>
</comment>
<organism evidence="1 2">
    <name type="scientific">Cecembia calidifontis</name>
    <dbReference type="NCBI Taxonomy" id="1187080"/>
    <lineage>
        <taxon>Bacteria</taxon>
        <taxon>Pseudomonadati</taxon>
        <taxon>Bacteroidota</taxon>
        <taxon>Cytophagia</taxon>
        <taxon>Cytophagales</taxon>
        <taxon>Cyclobacteriaceae</taxon>
        <taxon>Cecembia</taxon>
    </lineage>
</organism>
<evidence type="ECO:0000313" key="1">
    <source>
        <dbReference type="EMBL" id="RZS95562.1"/>
    </source>
</evidence>
<dbReference type="EMBL" id="SGXG01000001">
    <property type="protein sequence ID" value="RZS95562.1"/>
    <property type="molecule type" value="Genomic_DNA"/>
</dbReference>
<keyword evidence="2" id="KW-1185">Reference proteome</keyword>
<proteinExistence type="predicted"/>
<gene>
    <name evidence="1" type="ORF">BC751_1096</name>
</gene>
<reference evidence="1 2" key="1">
    <citation type="submission" date="2019-02" db="EMBL/GenBank/DDBJ databases">
        <title>Genomic Encyclopedia of Archaeal and Bacterial Type Strains, Phase II (KMG-II): from individual species to whole genera.</title>
        <authorList>
            <person name="Goeker M."/>
        </authorList>
    </citation>
    <scope>NUCLEOTIDE SEQUENCE [LARGE SCALE GENOMIC DNA]</scope>
    <source>
        <strain evidence="1 2">DSM 21411</strain>
    </source>
</reference>